<dbReference type="PRINTS" id="PR00725">
    <property type="entry name" value="DADACBPTASE1"/>
</dbReference>
<dbReference type="InterPro" id="IPR012338">
    <property type="entry name" value="Beta-lactam/transpept-like"/>
</dbReference>
<reference evidence="11" key="1">
    <citation type="journal article" date="2019" name="Int. J. Syst. Evol. Microbiol.">
        <title>The Global Catalogue of Microorganisms (GCM) 10K type strain sequencing project: providing services to taxonomists for standard genome sequencing and annotation.</title>
        <authorList>
            <consortium name="The Broad Institute Genomics Platform"/>
            <consortium name="The Broad Institute Genome Sequencing Center for Infectious Disease"/>
            <person name="Wu L."/>
            <person name="Ma J."/>
        </authorList>
    </citation>
    <scope>NUCLEOTIDE SEQUENCE [LARGE SCALE GENOMIC DNA]</scope>
    <source>
        <strain evidence="11">JCM 9377</strain>
    </source>
</reference>
<dbReference type="Proteomes" id="UP001501237">
    <property type="component" value="Unassembled WGS sequence"/>
</dbReference>
<evidence type="ECO:0000313" key="10">
    <source>
        <dbReference type="EMBL" id="GAA3211708.1"/>
    </source>
</evidence>
<name>A0ABP6Q9H7_9ACTN</name>
<dbReference type="InterPro" id="IPR001967">
    <property type="entry name" value="Peptidase_S11_N"/>
</dbReference>
<protein>
    <recommendedName>
        <fullName evidence="9">Peptidase S11 D-alanyl-D-alanine carboxypeptidase A N-terminal domain-containing protein</fullName>
    </recommendedName>
</protein>
<evidence type="ECO:0000256" key="7">
    <source>
        <dbReference type="RuleBase" id="RU004016"/>
    </source>
</evidence>
<keyword evidence="4" id="KW-0133">Cell shape</keyword>
<keyword evidence="2" id="KW-0732">Signal</keyword>
<evidence type="ECO:0000259" key="9">
    <source>
        <dbReference type="Pfam" id="PF00768"/>
    </source>
</evidence>
<keyword evidence="11" id="KW-1185">Reference proteome</keyword>
<dbReference type="RefSeq" id="WP_344828342.1">
    <property type="nucleotide sequence ID" value="NZ_BAAAUV010000006.1"/>
</dbReference>
<accession>A0ABP6Q9H7</accession>
<dbReference type="EMBL" id="BAAAUV010000006">
    <property type="protein sequence ID" value="GAA3211708.1"/>
    <property type="molecule type" value="Genomic_DNA"/>
</dbReference>
<organism evidence="10 11">
    <name type="scientific">Actinocorallia longicatena</name>
    <dbReference type="NCBI Taxonomy" id="111803"/>
    <lineage>
        <taxon>Bacteria</taxon>
        <taxon>Bacillati</taxon>
        <taxon>Actinomycetota</taxon>
        <taxon>Actinomycetes</taxon>
        <taxon>Streptosporangiales</taxon>
        <taxon>Thermomonosporaceae</taxon>
        <taxon>Actinocorallia</taxon>
    </lineage>
</organism>
<dbReference type="Pfam" id="PF00768">
    <property type="entry name" value="Peptidase_S11"/>
    <property type="match status" value="1"/>
</dbReference>
<evidence type="ECO:0000256" key="1">
    <source>
        <dbReference type="ARBA" id="ARBA00007164"/>
    </source>
</evidence>
<evidence type="ECO:0000256" key="3">
    <source>
        <dbReference type="ARBA" id="ARBA00022801"/>
    </source>
</evidence>
<keyword evidence="3" id="KW-0378">Hydrolase</keyword>
<evidence type="ECO:0000256" key="8">
    <source>
        <dbReference type="SAM" id="MobiDB-lite"/>
    </source>
</evidence>
<dbReference type="SUPFAM" id="SSF56601">
    <property type="entry name" value="beta-lactamase/transpeptidase-like"/>
    <property type="match status" value="1"/>
</dbReference>
<feature type="domain" description="Peptidase S11 D-alanyl-D-alanine carboxypeptidase A N-terminal" evidence="9">
    <location>
        <begin position="70"/>
        <end position="266"/>
    </location>
</feature>
<dbReference type="InterPro" id="IPR018044">
    <property type="entry name" value="Peptidase_S11"/>
</dbReference>
<evidence type="ECO:0000256" key="6">
    <source>
        <dbReference type="ARBA" id="ARBA00023316"/>
    </source>
</evidence>
<dbReference type="PANTHER" id="PTHR21581">
    <property type="entry name" value="D-ALANYL-D-ALANINE CARBOXYPEPTIDASE"/>
    <property type="match status" value="1"/>
</dbReference>
<evidence type="ECO:0000256" key="5">
    <source>
        <dbReference type="ARBA" id="ARBA00022984"/>
    </source>
</evidence>
<keyword evidence="5" id="KW-0573">Peptidoglycan synthesis</keyword>
<keyword evidence="6" id="KW-0961">Cell wall biogenesis/degradation</keyword>
<sequence>MRRIVLLIIGLAVVAAVAVQLVRPVPDPKVRLLVAASYTFPGTAPVLPFPETGEAAVDVGGLGSLGTSGAQTPTPTASVAKVMTAYLFLRDHPLSAGADGPTFTVSPEEAARLDWRKERDESLIDVKPNEPFTVRKALQALMTVSANNIAHEIARWDSGDEAAFLAKMNGAARDLGMTTTTYTDPSGYDPSTVSTAADQVKLLKAAFALPEFEQIVSLRSYTDVSGEPKSAGNQLLGEDGVIGGKTGYTSVAGANFVFASRETEGTSSTLIIGAVMHQPSGLGAAPALEAARLLIRSARTAITGYRLAAKGDPVGWLDDGLGGLTRLLPPADVTVLGWPGLTVPIRIALSGPATATLDTGGGPVVLSPERTPEDPSVLDRLTRLG</sequence>
<evidence type="ECO:0000256" key="2">
    <source>
        <dbReference type="ARBA" id="ARBA00022729"/>
    </source>
</evidence>
<evidence type="ECO:0000313" key="11">
    <source>
        <dbReference type="Proteomes" id="UP001501237"/>
    </source>
</evidence>
<dbReference type="PANTHER" id="PTHR21581:SF33">
    <property type="entry name" value="D-ALANYL-D-ALANINE CARBOXYPEPTIDASE DACB"/>
    <property type="match status" value="1"/>
</dbReference>
<dbReference type="Gene3D" id="3.40.710.10">
    <property type="entry name" value="DD-peptidase/beta-lactamase superfamily"/>
    <property type="match status" value="1"/>
</dbReference>
<proteinExistence type="inferred from homology"/>
<feature type="region of interest" description="Disordered" evidence="8">
    <location>
        <begin position="360"/>
        <end position="385"/>
    </location>
</feature>
<comment type="caution">
    <text evidence="10">The sequence shown here is derived from an EMBL/GenBank/DDBJ whole genome shotgun (WGS) entry which is preliminary data.</text>
</comment>
<evidence type="ECO:0000256" key="4">
    <source>
        <dbReference type="ARBA" id="ARBA00022960"/>
    </source>
</evidence>
<gene>
    <name evidence="10" type="ORF">GCM10010468_30540</name>
</gene>
<comment type="similarity">
    <text evidence="1 7">Belongs to the peptidase S11 family.</text>
</comment>